<keyword evidence="13" id="KW-1185">Reference proteome</keyword>
<organism evidence="13 14">
    <name type="scientific">Microcaecilia unicolor</name>
    <dbReference type="NCBI Taxonomy" id="1415580"/>
    <lineage>
        <taxon>Eukaryota</taxon>
        <taxon>Metazoa</taxon>
        <taxon>Chordata</taxon>
        <taxon>Craniata</taxon>
        <taxon>Vertebrata</taxon>
        <taxon>Euteleostomi</taxon>
        <taxon>Amphibia</taxon>
        <taxon>Gymnophiona</taxon>
        <taxon>Siphonopidae</taxon>
        <taxon>Microcaecilia</taxon>
    </lineage>
</organism>
<sequence length="534" mass="58818">MGRKGFSPLLLLSLTELCCGLANPLECQENQYWDDQGRCVPCKECGPGQELSKECGYGEGGDGQCMACQVHRFKNDWGHHRCKTCLSCALINRVQKSNCTAVANAVCGTCLPGFYSKTRIGGLQDQECIPCTQQTPITESQCMSRVRQLKPVTPSLPSHDSTILAVVIGMALGLILLALGILSILYCRRFLKRQVQQAFQRSEDEAVQTVLFTTRPPCDPQHPSSASDADICQHVRGPVEEMQPVTTSCIGPCGLPCPLQPDLSCAPIPLPATEPQLIRSLSETQPLLRNSGCSDCSMSSDARQSPVGCVMPSPQNPVASPCAPEPQRQQHWAHFPVECTELDLQQFSTEMGFTDTKDQEWSRNQGTRTMLGDGTLLRREAPVDCVCTASLQKAHVSEVPEAACHESCPGFQPVVLQNEVNEVQSQVFRIGHMTHGLHVAEIPPAMVLLLGLKLDPFLHGVKNFMDVGVDLGIPTEQLRHMTGFRHLHTYLSCSSPCTIPTLLQTLYKLQRWDALSLLCDHLTQNWVHSCRERH</sequence>
<evidence type="ECO:0000256" key="10">
    <source>
        <dbReference type="SAM" id="Phobius"/>
    </source>
</evidence>
<dbReference type="FunFam" id="2.10.50.10:FF:000003">
    <property type="entry name" value="Tumor necrosis factor receptor superfamily member 19"/>
    <property type="match status" value="1"/>
</dbReference>
<comment type="subcellular location">
    <subcellularLocation>
        <location evidence="1">Membrane</location>
        <topology evidence="1">Single-pass membrane protein</topology>
    </subcellularLocation>
</comment>
<feature type="repeat" description="TNFR-Cys" evidence="9">
    <location>
        <begin position="26"/>
        <end position="65"/>
    </location>
</feature>
<evidence type="ECO:0000256" key="11">
    <source>
        <dbReference type="SAM" id="SignalP"/>
    </source>
</evidence>
<evidence type="ECO:0000313" key="14">
    <source>
        <dbReference type="RefSeq" id="XP_030066429.1"/>
    </source>
</evidence>
<dbReference type="InterPro" id="IPR001368">
    <property type="entry name" value="TNFR/NGFR_Cys_rich_reg"/>
</dbReference>
<dbReference type="GeneID" id="115474873"/>
<protein>
    <submittedName>
        <fullName evidence="14">Tumor necrosis factor receptor superfamily member 27</fullName>
    </submittedName>
</protein>
<dbReference type="GO" id="GO:0005886">
    <property type="term" value="C:plasma membrane"/>
    <property type="evidence" value="ECO:0007669"/>
    <property type="project" value="TreeGrafter"/>
</dbReference>
<dbReference type="InterPro" id="IPR047526">
    <property type="entry name" value="TNR19/27/EDAR"/>
</dbReference>
<feature type="chain" id="PRO_5028042190" evidence="11">
    <location>
        <begin position="23"/>
        <end position="534"/>
    </location>
</feature>
<dbReference type="SMART" id="SM00208">
    <property type="entry name" value="TNFR"/>
    <property type="match status" value="2"/>
</dbReference>
<name>A0A6P7YT64_9AMPH</name>
<evidence type="ECO:0000256" key="6">
    <source>
        <dbReference type="ARBA" id="ARBA00023157"/>
    </source>
</evidence>
<keyword evidence="3" id="KW-0677">Repeat</keyword>
<dbReference type="Proteomes" id="UP000515156">
    <property type="component" value="Chromosome 7"/>
</dbReference>
<keyword evidence="7 14" id="KW-0675">Receptor</keyword>
<dbReference type="InParanoid" id="A0A6P7YT64"/>
<keyword evidence="2 10" id="KW-0812">Transmembrane</keyword>
<dbReference type="PANTHER" id="PTHR12120:SF8">
    <property type="entry name" value="TUMOR NECROSIS FACTOR RECEPTOR SUPERFAMILY MEMBER 27"/>
    <property type="match status" value="1"/>
</dbReference>
<dbReference type="Pfam" id="PF00020">
    <property type="entry name" value="TNFR_c6"/>
    <property type="match status" value="2"/>
</dbReference>
<dbReference type="Gene3D" id="2.10.50.10">
    <property type="entry name" value="Tumor Necrosis Factor Receptor, subunit A, domain 2"/>
    <property type="match status" value="2"/>
</dbReference>
<evidence type="ECO:0000256" key="1">
    <source>
        <dbReference type="ARBA" id="ARBA00004167"/>
    </source>
</evidence>
<evidence type="ECO:0000256" key="4">
    <source>
        <dbReference type="ARBA" id="ARBA00022989"/>
    </source>
</evidence>
<keyword evidence="4 10" id="KW-1133">Transmembrane helix</keyword>
<evidence type="ECO:0000256" key="7">
    <source>
        <dbReference type="ARBA" id="ARBA00023170"/>
    </source>
</evidence>
<dbReference type="FunCoup" id="A0A6P7YT64">
    <property type="interactions" value="653"/>
</dbReference>
<gene>
    <name evidence="14" type="primary">EDA2R</name>
</gene>
<dbReference type="PROSITE" id="PS50050">
    <property type="entry name" value="TNFR_NGFR_2"/>
    <property type="match status" value="1"/>
</dbReference>
<dbReference type="CTD" id="60401"/>
<keyword evidence="11" id="KW-0732">Signal</keyword>
<dbReference type="RefSeq" id="XP_030066429.1">
    <property type="nucleotide sequence ID" value="XM_030210569.1"/>
</dbReference>
<dbReference type="PROSITE" id="PS00652">
    <property type="entry name" value="TNFR_NGFR_1"/>
    <property type="match status" value="1"/>
</dbReference>
<dbReference type="GO" id="GO:0046330">
    <property type="term" value="P:positive regulation of JNK cascade"/>
    <property type="evidence" value="ECO:0007669"/>
    <property type="project" value="InterPro"/>
</dbReference>
<evidence type="ECO:0000259" key="12">
    <source>
        <dbReference type="PROSITE" id="PS50050"/>
    </source>
</evidence>
<dbReference type="OrthoDB" id="10017617at2759"/>
<dbReference type="GO" id="GO:0043123">
    <property type="term" value="P:positive regulation of canonical NF-kappaB signal transduction"/>
    <property type="evidence" value="ECO:0007669"/>
    <property type="project" value="InterPro"/>
</dbReference>
<evidence type="ECO:0000256" key="3">
    <source>
        <dbReference type="ARBA" id="ARBA00022737"/>
    </source>
</evidence>
<feature type="transmembrane region" description="Helical" evidence="10">
    <location>
        <begin position="163"/>
        <end position="187"/>
    </location>
</feature>
<evidence type="ECO:0000256" key="9">
    <source>
        <dbReference type="PROSITE-ProRule" id="PRU00206"/>
    </source>
</evidence>
<dbReference type="PANTHER" id="PTHR12120">
    <property type="entry name" value="TNFR-CYS DOMAIN-CONTAINING PROTEIN"/>
    <property type="match status" value="1"/>
</dbReference>
<reference evidence="14" key="1">
    <citation type="submission" date="2025-08" db="UniProtKB">
        <authorList>
            <consortium name="RefSeq"/>
        </authorList>
    </citation>
    <scope>IDENTIFICATION</scope>
</reference>
<feature type="domain" description="TNFR-Cys" evidence="12">
    <location>
        <begin position="26"/>
        <end position="65"/>
    </location>
</feature>
<keyword evidence="8" id="KW-0325">Glycoprotein</keyword>
<keyword evidence="6 9" id="KW-1015">Disulfide bond</keyword>
<dbReference type="GO" id="GO:0038023">
    <property type="term" value="F:signaling receptor activity"/>
    <property type="evidence" value="ECO:0007669"/>
    <property type="project" value="InterPro"/>
</dbReference>
<evidence type="ECO:0000256" key="5">
    <source>
        <dbReference type="ARBA" id="ARBA00023136"/>
    </source>
</evidence>
<evidence type="ECO:0000256" key="2">
    <source>
        <dbReference type="ARBA" id="ARBA00022692"/>
    </source>
</evidence>
<proteinExistence type="predicted"/>
<keyword evidence="5 10" id="KW-0472">Membrane</keyword>
<evidence type="ECO:0000256" key="8">
    <source>
        <dbReference type="ARBA" id="ARBA00023180"/>
    </source>
</evidence>
<dbReference type="AlphaFoldDB" id="A0A6P7YT64"/>
<comment type="caution">
    <text evidence="9">Lacks conserved residue(s) required for the propagation of feature annotation.</text>
</comment>
<feature type="signal peptide" evidence="11">
    <location>
        <begin position="1"/>
        <end position="22"/>
    </location>
</feature>
<feature type="disulfide bond" evidence="9">
    <location>
        <begin position="42"/>
        <end position="55"/>
    </location>
</feature>
<dbReference type="KEGG" id="muo:115474873"/>
<evidence type="ECO:0000313" key="13">
    <source>
        <dbReference type="Proteomes" id="UP000515156"/>
    </source>
</evidence>
<accession>A0A6P7YT64</accession>